<dbReference type="Proteomes" id="UP000784294">
    <property type="component" value="Unassembled WGS sequence"/>
</dbReference>
<comment type="caution">
    <text evidence="1">The sequence shown here is derived from an EMBL/GenBank/DDBJ whole genome shotgun (WGS) entry which is preliminary data.</text>
</comment>
<dbReference type="EMBL" id="CAAALY010032642">
    <property type="protein sequence ID" value="VEL17448.1"/>
    <property type="molecule type" value="Genomic_DNA"/>
</dbReference>
<protein>
    <submittedName>
        <fullName evidence="1">Uncharacterized protein</fullName>
    </submittedName>
</protein>
<gene>
    <name evidence="1" type="ORF">PXEA_LOCUS10888</name>
</gene>
<sequence length="204" mass="22324">MAVAFVRALSSTTTGASQTHQTKVLSTHAALRVGDIRLLSPRRPESHTSPSSGKKTICNLETLDSLQGTLQQPKTAIQTLESNSEAKLRMVSSSCATGNSGPFQFEKPLSLEPAGKPRTNYWPSLPNLMEVPGEHLALMFLSHLTSLAPEFLDRLVTRLNRLPPCFSVLTRLLLSRCRELPPENCSLHSYSLIGRFGPEISSTI</sequence>
<organism evidence="1 2">
    <name type="scientific">Protopolystoma xenopodis</name>
    <dbReference type="NCBI Taxonomy" id="117903"/>
    <lineage>
        <taxon>Eukaryota</taxon>
        <taxon>Metazoa</taxon>
        <taxon>Spiralia</taxon>
        <taxon>Lophotrochozoa</taxon>
        <taxon>Platyhelminthes</taxon>
        <taxon>Monogenea</taxon>
        <taxon>Polyopisthocotylea</taxon>
        <taxon>Polystomatidea</taxon>
        <taxon>Polystomatidae</taxon>
        <taxon>Protopolystoma</taxon>
    </lineage>
</organism>
<keyword evidence="2" id="KW-1185">Reference proteome</keyword>
<reference evidence="1" key="1">
    <citation type="submission" date="2018-11" db="EMBL/GenBank/DDBJ databases">
        <authorList>
            <consortium name="Pathogen Informatics"/>
        </authorList>
    </citation>
    <scope>NUCLEOTIDE SEQUENCE</scope>
</reference>
<dbReference type="AlphaFoldDB" id="A0A3S5CL56"/>
<evidence type="ECO:0000313" key="1">
    <source>
        <dbReference type="EMBL" id="VEL17448.1"/>
    </source>
</evidence>
<accession>A0A3S5CL56</accession>
<name>A0A3S5CL56_9PLAT</name>
<evidence type="ECO:0000313" key="2">
    <source>
        <dbReference type="Proteomes" id="UP000784294"/>
    </source>
</evidence>
<proteinExistence type="predicted"/>